<keyword evidence="1" id="KW-0472">Membrane</keyword>
<dbReference type="AlphaFoldDB" id="A0AAV9B3K8"/>
<evidence type="ECO:0000256" key="1">
    <source>
        <dbReference type="SAM" id="Phobius"/>
    </source>
</evidence>
<dbReference type="PANTHER" id="PTHR34119">
    <property type="entry name" value="HYDROXYPROLINE-RICH GLYCOPROTEIN-LIKE"/>
    <property type="match status" value="1"/>
</dbReference>
<dbReference type="InterPro" id="IPR037488">
    <property type="entry name" value="At2g33490-like"/>
</dbReference>
<name>A0AAV9B3K8_ACOGR</name>
<evidence type="ECO:0000313" key="3">
    <source>
        <dbReference type="Proteomes" id="UP001179952"/>
    </source>
</evidence>
<comment type="caution">
    <text evidence="2">The sequence shown here is derived from an EMBL/GenBank/DDBJ whole genome shotgun (WGS) entry which is preliminary data.</text>
</comment>
<reference evidence="2" key="2">
    <citation type="submission" date="2023-06" db="EMBL/GenBank/DDBJ databases">
        <authorList>
            <person name="Ma L."/>
            <person name="Liu K.-W."/>
            <person name="Li Z."/>
            <person name="Hsiao Y.-Y."/>
            <person name="Qi Y."/>
            <person name="Fu T."/>
            <person name="Tang G."/>
            <person name="Zhang D."/>
            <person name="Sun W.-H."/>
            <person name="Liu D.-K."/>
            <person name="Li Y."/>
            <person name="Chen G.-Z."/>
            <person name="Liu X.-D."/>
            <person name="Liao X.-Y."/>
            <person name="Jiang Y.-T."/>
            <person name="Yu X."/>
            <person name="Hao Y."/>
            <person name="Huang J."/>
            <person name="Zhao X.-W."/>
            <person name="Ke S."/>
            <person name="Chen Y.-Y."/>
            <person name="Wu W.-L."/>
            <person name="Hsu J.-L."/>
            <person name="Lin Y.-F."/>
            <person name="Huang M.-D."/>
            <person name="Li C.-Y."/>
            <person name="Huang L."/>
            <person name="Wang Z.-W."/>
            <person name="Zhao X."/>
            <person name="Zhong W.-Y."/>
            <person name="Peng D.-H."/>
            <person name="Ahmad S."/>
            <person name="Lan S."/>
            <person name="Zhang J.-S."/>
            <person name="Tsai W.-C."/>
            <person name="Van De Peer Y."/>
            <person name="Liu Z.-J."/>
        </authorList>
    </citation>
    <scope>NUCLEOTIDE SEQUENCE</scope>
    <source>
        <strain evidence="2">SCP</strain>
        <tissue evidence="2">Leaves</tissue>
    </source>
</reference>
<keyword evidence="1" id="KW-0812">Transmembrane</keyword>
<keyword evidence="1" id="KW-1133">Transmembrane helix</keyword>
<feature type="transmembrane region" description="Helical" evidence="1">
    <location>
        <begin position="24"/>
        <end position="42"/>
    </location>
</feature>
<accession>A0AAV9B3K8</accession>
<dbReference type="PANTHER" id="PTHR34119:SF1">
    <property type="entry name" value="OS04G0394700 PROTEIN"/>
    <property type="match status" value="1"/>
</dbReference>
<dbReference type="EMBL" id="JAUJYN010000005">
    <property type="protein sequence ID" value="KAK1271061.1"/>
    <property type="molecule type" value="Genomic_DNA"/>
</dbReference>
<proteinExistence type="predicted"/>
<keyword evidence="3" id="KW-1185">Reference proteome</keyword>
<protein>
    <submittedName>
        <fullName evidence="2">Uncharacterized protein</fullName>
    </submittedName>
</protein>
<sequence length="79" mass="9188">MPLFIWYLASEDTTILMIAWPKSMNYLVMSGMVLLVLGKLQFRLQKIVDGYRAHVVQTITTPSESLLNELRTVEEMKRQ</sequence>
<evidence type="ECO:0000313" key="2">
    <source>
        <dbReference type="EMBL" id="KAK1271061.1"/>
    </source>
</evidence>
<gene>
    <name evidence="2" type="ORF">QJS04_geneDACA020907</name>
</gene>
<organism evidence="2 3">
    <name type="scientific">Acorus gramineus</name>
    <name type="common">Dwarf sweet flag</name>
    <dbReference type="NCBI Taxonomy" id="55184"/>
    <lineage>
        <taxon>Eukaryota</taxon>
        <taxon>Viridiplantae</taxon>
        <taxon>Streptophyta</taxon>
        <taxon>Embryophyta</taxon>
        <taxon>Tracheophyta</taxon>
        <taxon>Spermatophyta</taxon>
        <taxon>Magnoliopsida</taxon>
        <taxon>Liliopsida</taxon>
        <taxon>Acoraceae</taxon>
        <taxon>Acorus</taxon>
    </lineage>
</organism>
<dbReference type="Proteomes" id="UP001179952">
    <property type="component" value="Unassembled WGS sequence"/>
</dbReference>
<reference evidence="2" key="1">
    <citation type="journal article" date="2023" name="Nat. Commun.">
        <title>Diploid and tetraploid genomes of Acorus and the evolution of monocots.</title>
        <authorList>
            <person name="Ma L."/>
            <person name="Liu K.W."/>
            <person name="Li Z."/>
            <person name="Hsiao Y.Y."/>
            <person name="Qi Y."/>
            <person name="Fu T."/>
            <person name="Tang G.D."/>
            <person name="Zhang D."/>
            <person name="Sun W.H."/>
            <person name="Liu D.K."/>
            <person name="Li Y."/>
            <person name="Chen G.Z."/>
            <person name="Liu X.D."/>
            <person name="Liao X.Y."/>
            <person name="Jiang Y.T."/>
            <person name="Yu X."/>
            <person name="Hao Y."/>
            <person name="Huang J."/>
            <person name="Zhao X.W."/>
            <person name="Ke S."/>
            <person name="Chen Y.Y."/>
            <person name="Wu W.L."/>
            <person name="Hsu J.L."/>
            <person name="Lin Y.F."/>
            <person name="Huang M.D."/>
            <person name="Li C.Y."/>
            <person name="Huang L."/>
            <person name="Wang Z.W."/>
            <person name="Zhao X."/>
            <person name="Zhong W.Y."/>
            <person name="Peng D.H."/>
            <person name="Ahmad S."/>
            <person name="Lan S."/>
            <person name="Zhang J.S."/>
            <person name="Tsai W.C."/>
            <person name="Van de Peer Y."/>
            <person name="Liu Z.J."/>
        </authorList>
    </citation>
    <scope>NUCLEOTIDE SEQUENCE</scope>
    <source>
        <strain evidence="2">SCP</strain>
    </source>
</reference>